<dbReference type="EMBL" id="JARYMX010000006">
    <property type="protein sequence ID" value="KAJ9544214.1"/>
    <property type="molecule type" value="Genomic_DNA"/>
</dbReference>
<organism evidence="2 3">
    <name type="scientific">Centaurea solstitialis</name>
    <name type="common">yellow star-thistle</name>
    <dbReference type="NCBI Taxonomy" id="347529"/>
    <lineage>
        <taxon>Eukaryota</taxon>
        <taxon>Viridiplantae</taxon>
        <taxon>Streptophyta</taxon>
        <taxon>Embryophyta</taxon>
        <taxon>Tracheophyta</taxon>
        <taxon>Spermatophyta</taxon>
        <taxon>Magnoliopsida</taxon>
        <taxon>eudicotyledons</taxon>
        <taxon>Gunneridae</taxon>
        <taxon>Pentapetalae</taxon>
        <taxon>asterids</taxon>
        <taxon>campanulids</taxon>
        <taxon>Asterales</taxon>
        <taxon>Asteraceae</taxon>
        <taxon>Carduoideae</taxon>
        <taxon>Cardueae</taxon>
        <taxon>Centaureinae</taxon>
        <taxon>Centaurea</taxon>
    </lineage>
</organism>
<dbReference type="Proteomes" id="UP001172457">
    <property type="component" value="Chromosome 6"/>
</dbReference>
<evidence type="ECO:0000313" key="2">
    <source>
        <dbReference type="EMBL" id="KAJ9544214.1"/>
    </source>
</evidence>
<protein>
    <recommendedName>
        <fullName evidence="4">Gag-Pol polyprotein</fullName>
    </recommendedName>
</protein>
<proteinExistence type="predicted"/>
<dbReference type="AlphaFoldDB" id="A0AA38SK48"/>
<feature type="region of interest" description="Disordered" evidence="1">
    <location>
        <begin position="1"/>
        <end position="29"/>
    </location>
</feature>
<keyword evidence="3" id="KW-1185">Reference proteome</keyword>
<sequence length="128" mass="14070">MKVAQSNRTSNLPSSQVPIITEPSSTSNEVTHVESVPIQDSGLSSQSQTLQELNLTVNLPHAIKGTHNILNPKSLVNPLPVSRQELLPIIVSSHAFTVEPKKMAKALGDPFWVEAMQDELIQFDRNHV</sequence>
<evidence type="ECO:0008006" key="4">
    <source>
        <dbReference type="Google" id="ProtNLM"/>
    </source>
</evidence>
<evidence type="ECO:0000313" key="3">
    <source>
        <dbReference type="Proteomes" id="UP001172457"/>
    </source>
</evidence>
<name>A0AA38SK48_9ASTR</name>
<comment type="caution">
    <text evidence="2">The sequence shown here is derived from an EMBL/GenBank/DDBJ whole genome shotgun (WGS) entry which is preliminary data.</text>
</comment>
<gene>
    <name evidence="2" type="ORF">OSB04_023921</name>
</gene>
<accession>A0AA38SK48</accession>
<reference evidence="2" key="1">
    <citation type="submission" date="2023-03" db="EMBL/GenBank/DDBJ databases">
        <title>Chromosome-scale reference genome and RAD-based genetic map of yellow starthistle (Centaurea solstitialis) reveal putative structural variation and QTLs associated with invader traits.</title>
        <authorList>
            <person name="Reatini B."/>
            <person name="Cang F.A."/>
            <person name="Jiang Q."/>
            <person name="Mckibben M.T.W."/>
            <person name="Barker M.S."/>
            <person name="Rieseberg L.H."/>
            <person name="Dlugosch K.M."/>
        </authorList>
    </citation>
    <scope>NUCLEOTIDE SEQUENCE</scope>
    <source>
        <strain evidence="2">CAN-66</strain>
        <tissue evidence="2">Leaf</tissue>
    </source>
</reference>
<evidence type="ECO:0000256" key="1">
    <source>
        <dbReference type="SAM" id="MobiDB-lite"/>
    </source>
</evidence>